<reference evidence="1 2" key="1">
    <citation type="journal article" date="2010" name="Environ. Microbiol.">
        <title>Genomic analysis of oceanic cyanobacterial myoviruses compared with T4-like myoviruses from diverse hosts and environments.</title>
        <authorList>
            <person name="Sullivan M.B."/>
            <person name="Huang K.H."/>
            <person name="Ignacio-Espinoza J.C."/>
            <person name="Berlin A.M."/>
            <person name="Kelly L."/>
            <person name="Weigele P.R."/>
            <person name="DeFrancesco A.S."/>
            <person name="Kern S.E."/>
            <person name="Thompson L.R."/>
            <person name="Young S."/>
            <person name="Yandava C."/>
            <person name="Fu R."/>
            <person name="Krastins B."/>
            <person name="Chase M."/>
            <person name="Sarracino D."/>
            <person name="Osburne M.S."/>
            <person name="Henn M.R."/>
            <person name="Chisholm S.W."/>
        </authorList>
    </citation>
    <scope>NUCLEOTIDE SEQUENCE [LARGE SCALE GENOMIC DNA]</scope>
    <source>
        <strain evidence="1">M4-247</strain>
    </source>
</reference>
<protein>
    <submittedName>
        <fullName evidence="1">Uncharacterized protein</fullName>
    </submittedName>
</protein>
<keyword evidence="2" id="KW-1185">Reference proteome</keyword>
<gene>
    <name evidence="1" type="ORF">PHM1_170</name>
</gene>
<dbReference type="EMBL" id="GU071101">
    <property type="protein sequence ID" value="ADO98794.1"/>
    <property type="molecule type" value="Genomic_DNA"/>
</dbReference>
<dbReference type="Proteomes" id="UP000006530">
    <property type="component" value="Segment"/>
</dbReference>
<dbReference type="RefSeq" id="YP_004322595.1">
    <property type="nucleotide sequence ID" value="NC_015280.1"/>
</dbReference>
<proteinExistence type="predicted"/>
<sequence>MIHRVKTFTEEDCNRIEKSVDNLDKLWVNRSCTRRFSYENQIHISRAPFWTLGAVSYLDHVKSGDQYDKHRDYLNPVLKKKFNWIYDIIIEKLQGALGEPVVIDGFLAHPGFHIFSAKSGTSIQPEYLKMFEQPLGSVHVDVQNEEHHDYWQKFENVNSDDTMSFTIPIRLPSGGGGLYTWKDEVNPYSFNYTTNDNKLSELESPAITNLYTEGEMIYFMGYLLHQMMPGVNVEPTDRRITVQGHGQKCDGVWRLYW</sequence>
<evidence type="ECO:0000313" key="1">
    <source>
        <dbReference type="EMBL" id="ADO98794.1"/>
    </source>
</evidence>
<dbReference type="KEGG" id="vg:10327083"/>
<organism evidence="1 2">
    <name type="scientific">Prochlorococcus phage P-HM1</name>
    <dbReference type="NCBI Taxonomy" id="445700"/>
    <lineage>
        <taxon>Viruses</taxon>
        <taxon>Duplodnaviria</taxon>
        <taxon>Heunggongvirae</taxon>
        <taxon>Uroviricota</taxon>
        <taxon>Caudoviricetes</taxon>
        <taxon>Eurybiavirus</taxon>
        <taxon>Eurybiavirus PHM2</taxon>
    </lineage>
</organism>
<name>E3SN01_9CAUD</name>
<dbReference type="GeneID" id="10327083"/>
<accession>E3SN01</accession>
<dbReference type="OrthoDB" id="30039at10239"/>
<evidence type="ECO:0000313" key="2">
    <source>
        <dbReference type="Proteomes" id="UP000006530"/>
    </source>
</evidence>